<comment type="similarity">
    <text evidence="2 9">Belongs to the short-chain dehydrogenases/reductases (SDR) family.</text>
</comment>
<keyword evidence="7" id="KW-0443">Lipid metabolism</keyword>
<dbReference type="CDD" id="cd05233">
    <property type="entry name" value="SDR_c"/>
    <property type="match status" value="1"/>
</dbReference>
<evidence type="ECO:0000256" key="8">
    <source>
        <dbReference type="ARBA" id="ARBA00023160"/>
    </source>
</evidence>
<evidence type="ECO:0000256" key="9">
    <source>
        <dbReference type="RuleBase" id="RU000363"/>
    </source>
</evidence>
<dbReference type="PRINTS" id="PR00081">
    <property type="entry name" value="GDHRDH"/>
</dbReference>
<keyword evidence="4" id="KW-0276">Fatty acid metabolism</keyword>
<evidence type="ECO:0000313" key="10">
    <source>
        <dbReference type="EMBL" id="GIF55823.1"/>
    </source>
</evidence>
<proteinExistence type="inferred from homology"/>
<dbReference type="InterPro" id="IPR002347">
    <property type="entry name" value="SDR_fam"/>
</dbReference>
<dbReference type="Proteomes" id="UP000624325">
    <property type="component" value="Unassembled WGS sequence"/>
</dbReference>
<keyword evidence="6" id="KW-0560">Oxidoreductase</keyword>
<dbReference type="PANTHER" id="PTHR43086:SF2">
    <property type="entry name" value="HYDROXYSTEROID DEHYDROGENASE-LIKE PROTEIN 1"/>
    <property type="match status" value="1"/>
</dbReference>
<keyword evidence="5" id="KW-0521">NADP</keyword>
<dbReference type="PRINTS" id="PR00080">
    <property type="entry name" value="SDRFAMILY"/>
</dbReference>
<comment type="pathway">
    <text evidence="1">Lipid metabolism; fatty acid biosynthesis.</text>
</comment>
<dbReference type="PROSITE" id="PS00061">
    <property type="entry name" value="ADH_SHORT"/>
    <property type="match status" value="1"/>
</dbReference>
<evidence type="ECO:0000256" key="7">
    <source>
        <dbReference type="ARBA" id="ARBA00023098"/>
    </source>
</evidence>
<sequence>MTAVVTGASGTIGGAIAVALAAAGCPVVALGRDDERLAALAAGITAAGGACTTVAAELAGRALPVGRVVLVNAAGVHGPLAPVAEVAVEEWDRVIGVNLLAAVARTRAVLPGMLASGWGRIVNVSSAAGVAPAGRFNAPYATSKAALNRFTAHVAAEVAGTGVTAHALHPGDVVSRMHGDIARQAAAVPRLAGYATWARQTSAHGDDPRAAGRAVVRLLDDAYAHRVNGWFLWPDGDRRTPFPLG</sequence>
<accession>A0ABQ4BZ76</accession>
<dbReference type="RefSeq" id="WP_203701631.1">
    <property type="nucleotide sequence ID" value="NZ_BAAALU010000001.1"/>
</dbReference>
<evidence type="ECO:0000256" key="5">
    <source>
        <dbReference type="ARBA" id="ARBA00022857"/>
    </source>
</evidence>
<evidence type="ECO:0000256" key="6">
    <source>
        <dbReference type="ARBA" id="ARBA00023002"/>
    </source>
</evidence>
<gene>
    <name evidence="10" type="ORF">Air01nite_19180</name>
</gene>
<name>A0ABQ4BZ76_9ACTN</name>
<keyword evidence="3" id="KW-0444">Lipid biosynthesis</keyword>
<evidence type="ECO:0000256" key="1">
    <source>
        <dbReference type="ARBA" id="ARBA00005194"/>
    </source>
</evidence>
<evidence type="ECO:0000256" key="3">
    <source>
        <dbReference type="ARBA" id="ARBA00022516"/>
    </source>
</evidence>
<comment type="caution">
    <text evidence="10">The sequence shown here is derived from an EMBL/GenBank/DDBJ whole genome shotgun (WGS) entry which is preliminary data.</text>
</comment>
<dbReference type="SUPFAM" id="SSF51735">
    <property type="entry name" value="NAD(P)-binding Rossmann-fold domains"/>
    <property type="match status" value="1"/>
</dbReference>
<keyword evidence="8" id="KW-0275">Fatty acid biosynthesis</keyword>
<evidence type="ECO:0008006" key="12">
    <source>
        <dbReference type="Google" id="ProtNLM"/>
    </source>
</evidence>
<protein>
    <recommendedName>
        <fullName evidence="12">Short-subunit dehydrogenase</fullName>
    </recommendedName>
</protein>
<dbReference type="Pfam" id="PF00106">
    <property type="entry name" value="adh_short"/>
    <property type="match status" value="1"/>
</dbReference>
<dbReference type="InterPro" id="IPR020904">
    <property type="entry name" value="Sc_DH/Rdtase_CS"/>
</dbReference>
<evidence type="ECO:0000256" key="2">
    <source>
        <dbReference type="ARBA" id="ARBA00006484"/>
    </source>
</evidence>
<reference evidence="10 11" key="1">
    <citation type="submission" date="2021-01" db="EMBL/GenBank/DDBJ databases">
        <title>Whole genome shotgun sequence of Asanoa iriomotensis NBRC 100142.</title>
        <authorList>
            <person name="Komaki H."/>
            <person name="Tamura T."/>
        </authorList>
    </citation>
    <scope>NUCLEOTIDE SEQUENCE [LARGE SCALE GENOMIC DNA]</scope>
    <source>
        <strain evidence="10 11">NBRC 100142</strain>
    </source>
</reference>
<dbReference type="PANTHER" id="PTHR43086">
    <property type="entry name" value="VERY-LONG-CHAIN 3-OXOOACYL-COA REDUCTASE"/>
    <property type="match status" value="1"/>
</dbReference>
<evidence type="ECO:0000256" key="4">
    <source>
        <dbReference type="ARBA" id="ARBA00022832"/>
    </source>
</evidence>
<dbReference type="InterPro" id="IPR036291">
    <property type="entry name" value="NAD(P)-bd_dom_sf"/>
</dbReference>
<dbReference type="EMBL" id="BONC01000010">
    <property type="protein sequence ID" value="GIF55823.1"/>
    <property type="molecule type" value="Genomic_DNA"/>
</dbReference>
<dbReference type="Gene3D" id="3.40.50.720">
    <property type="entry name" value="NAD(P)-binding Rossmann-like Domain"/>
    <property type="match status" value="1"/>
</dbReference>
<evidence type="ECO:0000313" key="11">
    <source>
        <dbReference type="Proteomes" id="UP000624325"/>
    </source>
</evidence>
<keyword evidence="11" id="KW-1185">Reference proteome</keyword>
<organism evidence="10 11">
    <name type="scientific">Asanoa iriomotensis</name>
    <dbReference type="NCBI Taxonomy" id="234613"/>
    <lineage>
        <taxon>Bacteria</taxon>
        <taxon>Bacillati</taxon>
        <taxon>Actinomycetota</taxon>
        <taxon>Actinomycetes</taxon>
        <taxon>Micromonosporales</taxon>
        <taxon>Micromonosporaceae</taxon>
        <taxon>Asanoa</taxon>
    </lineage>
</organism>